<dbReference type="PANTHER" id="PTHR30329">
    <property type="entry name" value="STATOR ELEMENT OF FLAGELLAR MOTOR COMPLEX"/>
    <property type="match status" value="1"/>
</dbReference>
<evidence type="ECO:0000313" key="7">
    <source>
        <dbReference type="EMBL" id="MDW6017241.1"/>
    </source>
</evidence>
<keyword evidence="5" id="KW-0732">Signal</keyword>
<dbReference type="InterPro" id="IPR050330">
    <property type="entry name" value="Bact_OuterMem_StrucFunc"/>
</dbReference>
<gene>
    <name evidence="7" type="ORF">SBW85_05565</name>
</gene>
<dbReference type="PRINTS" id="PR01021">
    <property type="entry name" value="OMPADOMAIN"/>
</dbReference>
<comment type="caution">
    <text evidence="7">The sequence shown here is derived from an EMBL/GenBank/DDBJ whole genome shotgun (WGS) entry which is preliminary data.</text>
</comment>
<dbReference type="SUPFAM" id="SSF103088">
    <property type="entry name" value="OmpA-like"/>
    <property type="match status" value="1"/>
</dbReference>
<name>A0ABU4IFI7_9VIBR</name>
<evidence type="ECO:0000256" key="2">
    <source>
        <dbReference type="ARBA" id="ARBA00023136"/>
    </source>
</evidence>
<dbReference type="InterPro" id="IPR006664">
    <property type="entry name" value="OMP_bac"/>
</dbReference>
<dbReference type="InterPro" id="IPR006665">
    <property type="entry name" value="OmpA-like"/>
</dbReference>
<keyword evidence="3" id="KW-0998">Cell outer membrane</keyword>
<evidence type="ECO:0000256" key="5">
    <source>
        <dbReference type="SAM" id="SignalP"/>
    </source>
</evidence>
<accession>A0ABU4IFI7</accession>
<dbReference type="CDD" id="cd07185">
    <property type="entry name" value="OmpA_C-like"/>
    <property type="match status" value="1"/>
</dbReference>
<feature type="chain" id="PRO_5047219648" evidence="5">
    <location>
        <begin position="32"/>
        <end position="214"/>
    </location>
</feature>
<dbReference type="EMBL" id="JAWRCN010000001">
    <property type="protein sequence ID" value="MDW6017241.1"/>
    <property type="molecule type" value="Genomic_DNA"/>
</dbReference>
<keyword evidence="8" id="KW-1185">Reference proteome</keyword>
<dbReference type="Proteomes" id="UP001272325">
    <property type="component" value="Unassembled WGS sequence"/>
</dbReference>
<reference evidence="7 8" key="1">
    <citation type="submission" date="2023-11" db="EMBL/GenBank/DDBJ databases">
        <title>Plant-associative lifestyle of Vibrio porteresiae and its evolutionary dynamics.</title>
        <authorList>
            <person name="Rameshkumar N."/>
            <person name="Kirti K."/>
        </authorList>
    </citation>
    <scope>NUCLEOTIDE SEQUENCE [LARGE SCALE GENOMIC DNA]</scope>
    <source>
        <strain evidence="7 8">MSSRF60</strain>
    </source>
</reference>
<proteinExistence type="predicted"/>
<dbReference type="PROSITE" id="PS51123">
    <property type="entry name" value="OMPA_2"/>
    <property type="match status" value="1"/>
</dbReference>
<feature type="domain" description="OmpA-like" evidence="6">
    <location>
        <begin position="81"/>
        <end position="198"/>
    </location>
</feature>
<dbReference type="Pfam" id="PF00691">
    <property type="entry name" value="OmpA"/>
    <property type="match status" value="1"/>
</dbReference>
<dbReference type="SUPFAM" id="SSF103647">
    <property type="entry name" value="TSP type-3 repeat"/>
    <property type="match status" value="1"/>
</dbReference>
<keyword evidence="2 4" id="KW-0472">Membrane</keyword>
<evidence type="ECO:0000256" key="3">
    <source>
        <dbReference type="ARBA" id="ARBA00023237"/>
    </source>
</evidence>
<dbReference type="InterPro" id="IPR036737">
    <property type="entry name" value="OmpA-like_sf"/>
</dbReference>
<dbReference type="PANTHER" id="PTHR30329:SF21">
    <property type="entry name" value="LIPOPROTEIN YIAD-RELATED"/>
    <property type="match status" value="1"/>
</dbReference>
<protein>
    <submittedName>
        <fullName evidence="7">OmpA family protein</fullName>
    </submittedName>
</protein>
<evidence type="ECO:0000256" key="4">
    <source>
        <dbReference type="PROSITE-ProRule" id="PRU00473"/>
    </source>
</evidence>
<sequence length="214" mass="23629">MDQGSGVLNMKKNILSLAILASLTLSTSVYSAEEYEYMATPTANQIADLQDDDQDGVVNGRDICPGTPSGSEVDNDGCGEVRRAQDQRQLRILFANDSYEINPVFASQIQTMADFLKIYKSASIEIQGYTSKVGTDEYNLELSKKRAEAVEKKLLSYDISSDRVRIVGYGESRLEDQGDDPAAHAVNRKVTATVVGLTEKVVEEWTIFSTLQKR</sequence>
<evidence type="ECO:0000256" key="1">
    <source>
        <dbReference type="ARBA" id="ARBA00004442"/>
    </source>
</evidence>
<evidence type="ECO:0000259" key="6">
    <source>
        <dbReference type="PROSITE" id="PS51123"/>
    </source>
</evidence>
<organism evidence="7 8">
    <name type="scientific">Vibrio plantisponsor</name>
    <dbReference type="NCBI Taxonomy" id="664643"/>
    <lineage>
        <taxon>Bacteria</taxon>
        <taxon>Pseudomonadati</taxon>
        <taxon>Pseudomonadota</taxon>
        <taxon>Gammaproteobacteria</taxon>
        <taxon>Vibrionales</taxon>
        <taxon>Vibrionaceae</taxon>
        <taxon>Vibrio</taxon>
    </lineage>
</organism>
<comment type="subcellular location">
    <subcellularLocation>
        <location evidence="1">Cell outer membrane</location>
    </subcellularLocation>
</comment>
<evidence type="ECO:0000313" key="8">
    <source>
        <dbReference type="Proteomes" id="UP001272325"/>
    </source>
</evidence>
<dbReference type="Gene3D" id="3.30.1330.60">
    <property type="entry name" value="OmpA-like domain"/>
    <property type="match status" value="1"/>
</dbReference>
<dbReference type="InterPro" id="IPR028974">
    <property type="entry name" value="TSP_type-3_rpt"/>
</dbReference>
<feature type="signal peptide" evidence="5">
    <location>
        <begin position="1"/>
        <end position="31"/>
    </location>
</feature>